<keyword evidence="4" id="KW-1185">Reference proteome</keyword>
<name>A0A8H6SI33_MYCCL</name>
<proteinExistence type="predicted"/>
<dbReference type="AlphaFoldDB" id="A0A8H6SI33"/>
<protein>
    <submittedName>
        <fullName evidence="3">GH16 domain-containing protein</fullName>
    </submittedName>
</protein>
<dbReference type="CDD" id="cd02181">
    <property type="entry name" value="GH16_fungal_Lam16A_glucanase"/>
    <property type="match status" value="1"/>
</dbReference>
<reference evidence="3" key="1">
    <citation type="submission" date="2020-05" db="EMBL/GenBank/DDBJ databases">
        <title>Mycena genomes resolve the evolution of fungal bioluminescence.</title>
        <authorList>
            <person name="Tsai I.J."/>
        </authorList>
    </citation>
    <scope>NUCLEOTIDE SEQUENCE</scope>
    <source>
        <strain evidence="3">110903Hualien_Pintung</strain>
    </source>
</reference>
<dbReference type="InterPro" id="IPR050546">
    <property type="entry name" value="Glycosyl_Hydrlase_16"/>
</dbReference>
<evidence type="ECO:0000256" key="1">
    <source>
        <dbReference type="SAM" id="SignalP"/>
    </source>
</evidence>
<sequence length="320" mass="35400">MLWVLLLAGWLVQSSAYTSYSVNKTYTGGDFWHWNWETDADPTHGRVNYVNSSVAKSQGIASSSDSWFSMGADSQRVVPPGQRGRDSVRIWSREAFSDSVLVLDLRHMPTGCATWPAWWTVSQAGPWPHGGEIDIIEGVNLNTQNLGSLHTLPNCTVPQERYQNGTTVSTNCDATFNYNQGCGVAFSKPNSYGKEFNANKGGIYAMQRSPSGIRMWFWPHNDPKLPHDIYDRTVDPAGWGLAEASFPFGGCDYEGHFDAHNIVFDLTFCGDWAEPAYTQSTCATNCTCDAFVDNNPAAFKEAYWNITSLTVYTPGAPGLQ</sequence>
<comment type="caution">
    <text evidence="3">The sequence shown here is derived from an EMBL/GenBank/DDBJ whole genome shotgun (WGS) entry which is preliminary data.</text>
</comment>
<accession>A0A8H6SI33</accession>
<evidence type="ECO:0000259" key="2">
    <source>
        <dbReference type="PROSITE" id="PS51762"/>
    </source>
</evidence>
<dbReference type="InterPro" id="IPR013320">
    <property type="entry name" value="ConA-like_dom_sf"/>
</dbReference>
<feature type="chain" id="PRO_5034602621" evidence="1">
    <location>
        <begin position="17"/>
        <end position="320"/>
    </location>
</feature>
<gene>
    <name evidence="3" type="ORF">HMN09_01046100</name>
</gene>
<dbReference type="OrthoDB" id="192832at2759"/>
<dbReference type="GO" id="GO:0009251">
    <property type="term" value="P:glucan catabolic process"/>
    <property type="evidence" value="ECO:0007669"/>
    <property type="project" value="TreeGrafter"/>
</dbReference>
<dbReference type="Proteomes" id="UP000613580">
    <property type="component" value="Unassembled WGS sequence"/>
</dbReference>
<dbReference type="GO" id="GO:0004553">
    <property type="term" value="F:hydrolase activity, hydrolyzing O-glycosyl compounds"/>
    <property type="evidence" value="ECO:0007669"/>
    <property type="project" value="InterPro"/>
</dbReference>
<dbReference type="EMBL" id="JACAZE010000015">
    <property type="protein sequence ID" value="KAF7298240.1"/>
    <property type="molecule type" value="Genomic_DNA"/>
</dbReference>
<organism evidence="3 4">
    <name type="scientific">Mycena chlorophos</name>
    <name type="common">Agaric fungus</name>
    <name type="synonym">Agaricus chlorophos</name>
    <dbReference type="NCBI Taxonomy" id="658473"/>
    <lineage>
        <taxon>Eukaryota</taxon>
        <taxon>Fungi</taxon>
        <taxon>Dikarya</taxon>
        <taxon>Basidiomycota</taxon>
        <taxon>Agaricomycotina</taxon>
        <taxon>Agaricomycetes</taxon>
        <taxon>Agaricomycetidae</taxon>
        <taxon>Agaricales</taxon>
        <taxon>Marasmiineae</taxon>
        <taxon>Mycenaceae</taxon>
        <taxon>Mycena</taxon>
    </lineage>
</organism>
<dbReference type="Gene3D" id="2.60.120.200">
    <property type="match status" value="1"/>
</dbReference>
<dbReference type="InterPro" id="IPR000757">
    <property type="entry name" value="Beta-glucanase-like"/>
</dbReference>
<evidence type="ECO:0000313" key="3">
    <source>
        <dbReference type="EMBL" id="KAF7298240.1"/>
    </source>
</evidence>
<evidence type="ECO:0000313" key="4">
    <source>
        <dbReference type="Proteomes" id="UP000613580"/>
    </source>
</evidence>
<dbReference type="PANTHER" id="PTHR10963">
    <property type="entry name" value="GLYCOSYL HYDROLASE-RELATED"/>
    <property type="match status" value="1"/>
</dbReference>
<feature type="signal peptide" evidence="1">
    <location>
        <begin position="1"/>
        <end position="16"/>
    </location>
</feature>
<dbReference type="PANTHER" id="PTHR10963:SF24">
    <property type="entry name" value="GLYCOSIDASE C21B10.07-RELATED"/>
    <property type="match status" value="1"/>
</dbReference>
<dbReference type="SUPFAM" id="SSF49899">
    <property type="entry name" value="Concanavalin A-like lectins/glucanases"/>
    <property type="match status" value="1"/>
</dbReference>
<keyword evidence="1" id="KW-0732">Signal</keyword>
<feature type="domain" description="GH16" evidence="2">
    <location>
        <begin position="18"/>
        <end position="281"/>
    </location>
</feature>
<dbReference type="Pfam" id="PF26113">
    <property type="entry name" value="GH16_XgeA"/>
    <property type="match status" value="1"/>
</dbReference>
<dbReference type="PROSITE" id="PS51762">
    <property type="entry name" value="GH16_2"/>
    <property type="match status" value="1"/>
</dbReference>